<keyword evidence="4" id="KW-1185">Reference proteome</keyword>
<dbReference type="GO" id="GO:0016747">
    <property type="term" value="F:acyltransferase activity, transferring groups other than amino-acyl groups"/>
    <property type="evidence" value="ECO:0007669"/>
    <property type="project" value="InterPro"/>
</dbReference>
<keyword evidence="3" id="KW-0808">Transferase</keyword>
<protein>
    <submittedName>
        <fullName evidence="3">Fucose 4-O-acetylase-like acetyltransferase</fullName>
    </submittedName>
</protein>
<reference evidence="3 4" key="1">
    <citation type="submission" date="2017-10" db="EMBL/GenBank/DDBJ databases">
        <title>Sequencing the genomes of 1000 actinobacteria strains.</title>
        <authorList>
            <person name="Klenk H.-P."/>
        </authorList>
    </citation>
    <scope>NUCLEOTIDE SEQUENCE [LARGE SCALE GENOMIC DNA]</scope>
    <source>
        <strain evidence="3 4">DSM 21574</strain>
    </source>
</reference>
<feature type="transmembrane region" description="Helical" evidence="1">
    <location>
        <begin position="73"/>
        <end position="91"/>
    </location>
</feature>
<dbReference type="PANTHER" id="PTHR37312:SF1">
    <property type="entry name" value="MEMBRANE-BOUND ACYLTRANSFERASE YKRP-RELATED"/>
    <property type="match status" value="1"/>
</dbReference>
<keyword evidence="1" id="KW-1133">Transmembrane helix</keyword>
<evidence type="ECO:0000259" key="2">
    <source>
        <dbReference type="Pfam" id="PF01757"/>
    </source>
</evidence>
<feature type="transmembrane region" description="Helical" evidence="1">
    <location>
        <begin position="191"/>
        <end position="210"/>
    </location>
</feature>
<dbReference type="RefSeq" id="WP_098458628.1">
    <property type="nucleotide sequence ID" value="NZ_PDJH01000001.1"/>
</dbReference>
<dbReference type="Proteomes" id="UP000221394">
    <property type="component" value="Unassembled WGS sequence"/>
</dbReference>
<evidence type="ECO:0000313" key="4">
    <source>
        <dbReference type="Proteomes" id="UP000221394"/>
    </source>
</evidence>
<gene>
    <name evidence="3" type="ORF">ATL41_2371</name>
</gene>
<dbReference type="AlphaFoldDB" id="A0A2A9EFA7"/>
<feature type="domain" description="Acyltransferase 3" evidence="2">
    <location>
        <begin position="13"/>
        <end position="311"/>
    </location>
</feature>
<feature type="transmembrane region" description="Helical" evidence="1">
    <location>
        <begin position="45"/>
        <end position="66"/>
    </location>
</feature>
<feature type="transmembrane region" description="Helical" evidence="1">
    <location>
        <begin position="268"/>
        <end position="286"/>
    </location>
</feature>
<name>A0A2A9EFA7_9MICO</name>
<feature type="transmembrane region" description="Helical" evidence="1">
    <location>
        <begin position="159"/>
        <end position="179"/>
    </location>
</feature>
<feature type="transmembrane region" description="Helical" evidence="1">
    <location>
        <begin position="230"/>
        <end position="252"/>
    </location>
</feature>
<dbReference type="InterPro" id="IPR002656">
    <property type="entry name" value="Acyl_transf_3_dom"/>
</dbReference>
<keyword evidence="1" id="KW-0812">Transmembrane</keyword>
<dbReference type="Pfam" id="PF01757">
    <property type="entry name" value="Acyl_transf_3"/>
    <property type="match status" value="1"/>
</dbReference>
<evidence type="ECO:0000313" key="3">
    <source>
        <dbReference type="EMBL" id="PFG37604.1"/>
    </source>
</evidence>
<proteinExistence type="predicted"/>
<evidence type="ECO:0000256" key="1">
    <source>
        <dbReference type="SAM" id="Phobius"/>
    </source>
</evidence>
<dbReference type="InterPro" id="IPR052734">
    <property type="entry name" value="Nod_factor_acetyltransferase"/>
</dbReference>
<dbReference type="PANTHER" id="PTHR37312">
    <property type="entry name" value="MEMBRANE-BOUND ACYLTRANSFERASE YKRP-RELATED"/>
    <property type="match status" value="1"/>
</dbReference>
<feature type="transmembrane region" description="Helical" evidence="1">
    <location>
        <begin position="135"/>
        <end position="153"/>
    </location>
</feature>
<dbReference type="OrthoDB" id="6623990at2"/>
<accession>A0A2A9EFA7</accession>
<sequence>MTSPEPTPPQRDPYLDNVRAILITLVVVGHALEPIDSTTAHAVTVWIYSFHMPAFIFVCGMLARTYRGAPRQAARIVTTLLLPYVLFQIIHRVLRTVTLDAEFSVDLLTPTWSLWFLLALAMWRLLVPVFQSLRFPLVTTLAISILAPLIVALDSKLTIARLLSFAPFFVAGLVLRPGALDFLRTRLARGMAWAVLAGGLAVVSLAGPLARLSFFLFNASYAERDLSAPVGMAVRCAALIMGAAGTAAILALTPRGRRAWTAIGERTMYVYLLHTFPLWGVRYHGWGESWTTPWHTAAIVAASIAITVVLASRPMVWLTRWLVEPPLAGLLVRRDVDRVPVPESRQ</sequence>
<feature type="transmembrane region" description="Helical" evidence="1">
    <location>
        <begin position="103"/>
        <end position="123"/>
    </location>
</feature>
<keyword evidence="1" id="KW-0472">Membrane</keyword>
<organism evidence="3 4">
    <name type="scientific">Flavimobilis soli</name>
    <dbReference type="NCBI Taxonomy" id="442709"/>
    <lineage>
        <taxon>Bacteria</taxon>
        <taxon>Bacillati</taxon>
        <taxon>Actinomycetota</taxon>
        <taxon>Actinomycetes</taxon>
        <taxon>Micrococcales</taxon>
        <taxon>Jonesiaceae</taxon>
        <taxon>Flavimobilis</taxon>
    </lineage>
</organism>
<comment type="caution">
    <text evidence="3">The sequence shown here is derived from an EMBL/GenBank/DDBJ whole genome shotgun (WGS) entry which is preliminary data.</text>
</comment>
<feature type="transmembrane region" description="Helical" evidence="1">
    <location>
        <begin position="292"/>
        <end position="311"/>
    </location>
</feature>
<dbReference type="EMBL" id="PDJH01000001">
    <property type="protein sequence ID" value="PFG37604.1"/>
    <property type="molecule type" value="Genomic_DNA"/>
</dbReference>